<feature type="transmembrane region" description="Helical" evidence="1">
    <location>
        <begin position="57"/>
        <end position="75"/>
    </location>
</feature>
<comment type="caution">
    <text evidence="2">The sequence shown here is derived from an EMBL/GenBank/DDBJ whole genome shotgun (WGS) entry which is preliminary data.</text>
</comment>
<protein>
    <submittedName>
        <fullName evidence="2">Metal-dependent hydrolase</fullName>
    </submittedName>
</protein>
<dbReference type="InterPro" id="IPR053170">
    <property type="entry name" value="Transcription_regulator"/>
</dbReference>
<dbReference type="AlphaFoldDB" id="A0A9D2RKC2"/>
<proteinExistence type="predicted"/>
<dbReference type="Pfam" id="PF04307">
    <property type="entry name" value="YdjM"/>
    <property type="match status" value="1"/>
</dbReference>
<evidence type="ECO:0000313" key="2">
    <source>
        <dbReference type="EMBL" id="HJD43926.1"/>
    </source>
</evidence>
<evidence type="ECO:0000256" key="1">
    <source>
        <dbReference type="SAM" id="Phobius"/>
    </source>
</evidence>
<feature type="transmembrane region" description="Helical" evidence="1">
    <location>
        <begin position="160"/>
        <end position="180"/>
    </location>
</feature>
<feature type="transmembrane region" description="Helical" evidence="1">
    <location>
        <begin position="87"/>
        <end position="104"/>
    </location>
</feature>
<dbReference type="EMBL" id="DWUQ01000051">
    <property type="protein sequence ID" value="HJD43926.1"/>
    <property type="molecule type" value="Genomic_DNA"/>
</dbReference>
<keyword evidence="1" id="KW-0812">Transmembrane</keyword>
<gene>
    <name evidence="2" type="ORF">H9906_02715</name>
</gene>
<sequence>MDSVTQAVLGASITGCALGRFHGRKAVVAGAVLATLPDLDVFMRYVDPITSMTSHRGFSHSLWVLTAASVLLTVLWRRLRPTAEYGWSRLFIAIWLALITHPLLDAFTSYGTQLMWPLTPVPQSWASIFIIDPVYTGPLIVATVIGVIAGKRRITTTACAWALGLSTSYLLATLGVQYWVDQRARQQLAEQQITVTRSFTTPQIFSQLLWRSVLRTDDGRDCEVITGLFDKLPGEQLCIAHNHHLAQAVNPTPELDRLRWFSDDWVRFDVHDDLLVVSDLRMGIGGGNYSFRFVVAEQDYDGHWLPVTPYRWSSPVDFSLLPTILRRSLHDEPVLPLQDWANEKGLTTDPYRYQPK</sequence>
<reference evidence="2" key="1">
    <citation type="journal article" date="2021" name="PeerJ">
        <title>Extensive microbial diversity within the chicken gut microbiome revealed by metagenomics and culture.</title>
        <authorList>
            <person name="Gilroy R."/>
            <person name="Ravi A."/>
            <person name="Getino M."/>
            <person name="Pursley I."/>
            <person name="Horton D.L."/>
            <person name="Alikhan N.F."/>
            <person name="Baker D."/>
            <person name="Gharbi K."/>
            <person name="Hall N."/>
            <person name="Watson M."/>
            <person name="Adriaenssens E.M."/>
            <person name="Foster-Nyarko E."/>
            <person name="Jarju S."/>
            <person name="Secka A."/>
            <person name="Antonio M."/>
            <person name="Oren A."/>
            <person name="Chaudhuri R.R."/>
            <person name="La Ragione R."/>
            <person name="Hildebrand F."/>
            <person name="Pallen M.J."/>
        </authorList>
    </citation>
    <scope>NUCLEOTIDE SEQUENCE</scope>
    <source>
        <strain evidence="2">9264</strain>
    </source>
</reference>
<name>A0A9D2RKC2_9BURK</name>
<keyword evidence="1" id="KW-1133">Transmembrane helix</keyword>
<accession>A0A9D2RKC2</accession>
<dbReference type="PANTHER" id="PTHR40031">
    <property type="entry name" value="HYPOTHETICAL MEMBRANE SPANNING PROTEIN"/>
    <property type="match status" value="1"/>
</dbReference>
<dbReference type="InterPro" id="IPR007404">
    <property type="entry name" value="YdjM-like"/>
</dbReference>
<dbReference type="PANTHER" id="PTHR40031:SF1">
    <property type="entry name" value="MEMBRANE-BOUND METAL-DEPENDENT HYDROLASE"/>
    <property type="match status" value="1"/>
</dbReference>
<organism evidence="2 3">
    <name type="scientific">Candidatus Paenalcaligenes intestinipullorum</name>
    <dbReference type="NCBI Taxonomy" id="2838718"/>
    <lineage>
        <taxon>Bacteria</taxon>
        <taxon>Pseudomonadati</taxon>
        <taxon>Pseudomonadota</taxon>
        <taxon>Betaproteobacteria</taxon>
        <taxon>Burkholderiales</taxon>
        <taxon>Alcaligenaceae</taxon>
        <taxon>Paenalcaligenes</taxon>
    </lineage>
</organism>
<evidence type="ECO:0000313" key="3">
    <source>
        <dbReference type="Proteomes" id="UP000823889"/>
    </source>
</evidence>
<feature type="transmembrane region" description="Helical" evidence="1">
    <location>
        <begin position="124"/>
        <end position="148"/>
    </location>
</feature>
<keyword evidence="2" id="KW-0378">Hydrolase</keyword>
<dbReference type="GO" id="GO:0016787">
    <property type="term" value="F:hydrolase activity"/>
    <property type="evidence" value="ECO:0007669"/>
    <property type="project" value="UniProtKB-KW"/>
</dbReference>
<reference evidence="2" key="2">
    <citation type="submission" date="2021-04" db="EMBL/GenBank/DDBJ databases">
        <authorList>
            <person name="Gilroy R."/>
        </authorList>
    </citation>
    <scope>NUCLEOTIDE SEQUENCE</scope>
    <source>
        <strain evidence="2">9264</strain>
    </source>
</reference>
<dbReference type="Proteomes" id="UP000823889">
    <property type="component" value="Unassembled WGS sequence"/>
</dbReference>
<keyword evidence="1" id="KW-0472">Membrane</keyword>